<proteinExistence type="predicted"/>
<evidence type="ECO:0000313" key="3">
    <source>
        <dbReference type="Proteomes" id="UP000031246"/>
    </source>
</evidence>
<accession>A0A0C1FGN1</accession>
<feature type="chain" id="PRO_5002131693" evidence="1">
    <location>
        <begin position="21"/>
        <end position="195"/>
    </location>
</feature>
<reference evidence="2 3" key="1">
    <citation type="submission" date="2014-10" db="EMBL/GenBank/DDBJ databases">
        <title>Pedobacter Kyungheensis.</title>
        <authorList>
            <person name="Anderson B.M."/>
            <person name="Newman J.D."/>
        </authorList>
    </citation>
    <scope>NUCLEOTIDE SEQUENCE [LARGE SCALE GENOMIC DNA]</scope>
    <source>
        <strain evidence="2 3">KACC 16221</strain>
    </source>
</reference>
<sequence>MKYILLTLACIFLYSSLCRSQEKKYTDSAVAEYIKACQCKFGYRYGWKLKSVKKHEAYSWVKKIIFVSFKNNDSAKEVSYLKNEKIDNDVVTEQHLLTQAETDSLFNIIYGYNYTGYPSKILVFECKQPENAILYVDSDDKVLFSINICFSGTGHQIWTSKNYKGTHTTTFGETCFGKYEQLAKLFRSAGIRNIK</sequence>
<gene>
    <name evidence="2" type="ORF">OC25_18760</name>
</gene>
<evidence type="ECO:0000313" key="2">
    <source>
        <dbReference type="EMBL" id="KIA92122.1"/>
    </source>
</evidence>
<feature type="signal peptide" evidence="1">
    <location>
        <begin position="1"/>
        <end position="20"/>
    </location>
</feature>
<organism evidence="2 3">
    <name type="scientific">Pedobacter kyungheensis</name>
    <dbReference type="NCBI Taxonomy" id="1069985"/>
    <lineage>
        <taxon>Bacteria</taxon>
        <taxon>Pseudomonadati</taxon>
        <taxon>Bacteroidota</taxon>
        <taxon>Sphingobacteriia</taxon>
        <taxon>Sphingobacteriales</taxon>
        <taxon>Sphingobacteriaceae</taxon>
        <taxon>Pedobacter</taxon>
    </lineage>
</organism>
<dbReference type="RefSeq" id="WP_039479211.1">
    <property type="nucleotide sequence ID" value="NZ_JSYN01000023.1"/>
</dbReference>
<dbReference type="EMBL" id="JSYN01000023">
    <property type="protein sequence ID" value="KIA92122.1"/>
    <property type="molecule type" value="Genomic_DNA"/>
</dbReference>
<dbReference type="Proteomes" id="UP000031246">
    <property type="component" value="Unassembled WGS sequence"/>
</dbReference>
<keyword evidence="1" id="KW-0732">Signal</keyword>
<name>A0A0C1FGN1_9SPHI</name>
<comment type="caution">
    <text evidence="2">The sequence shown here is derived from an EMBL/GenBank/DDBJ whole genome shotgun (WGS) entry which is preliminary data.</text>
</comment>
<dbReference type="OrthoDB" id="759272at2"/>
<protein>
    <submittedName>
        <fullName evidence="2">Uncharacterized protein</fullName>
    </submittedName>
</protein>
<evidence type="ECO:0000256" key="1">
    <source>
        <dbReference type="SAM" id="SignalP"/>
    </source>
</evidence>
<keyword evidence="3" id="KW-1185">Reference proteome</keyword>
<dbReference type="AlphaFoldDB" id="A0A0C1FGN1"/>